<dbReference type="Pfam" id="PF03807">
    <property type="entry name" value="F420_oxidored"/>
    <property type="match status" value="1"/>
</dbReference>
<dbReference type="Proteomes" id="UP000275408">
    <property type="component" value="Unassembled WGS sequence"/>
</dbReference>
<dbReference type="EMBL" id="RCHS01001895">
    <property type="protein sequence ID" value="RMX50799.1"/>
    <property type="molecule type" value="Genomic_DNA"/>
</dbReference>
<dbReference type="Gene3D" id="3.40.50.720">
    <property type="entry name" value="NAD(P)-binding Rossmann-like Domain"/>
    <property type="match status" value="1"/>
</dbReference>
<keyword evidence="7" id="KW-1185">Reference proteome</keyword>
<evidence type="ECO:0000313" key="6">
    <source>
        <dbReference type="EMBL" id="RMX50799.1"/>
    </source>
</evidence>
<evidence type="ECO:0000256" key="2">
    <source>
        <dbReference type="ARBA" id="ARBA00023002"/>
    </source>
</evidence>
<accession>A0A3M6UB76</accession>
<feature type="domain" description="Pyrroline-5-carboxylate reductase catalytic N-terminal" evidence="5">
    <location>
        <begin position="85"/>
        <end position="167"/>
    </location>
</feature>
<comment type="similarity">
    <text evidence="1">Belongs to the pyrroline-5-carboxylate reductase family.</text>
</comment>
<dbReference type="OMA" id="WDYSVNI"/>
<dbReference type="InterPro" id="IPR028939">
    <property type="entry name" value="P5C_Rdtase_cat_N"/>
</dbReference>
<sequence>MAAVEDVTANLPSLQFEAALTLDEKQMLYLRGRSHALTVSACAQAAFLVAVLNDARQKIVEIKYPVKKKSSKLLQEAPKRDPLLVGIIGCGRLGKQLANTLLKFSDVHPEELFLSTRQPETLSALQMKGVHCGFNNIKVCSTVHILFICCLPSQFPTVAKEIKGHLKCPVYVLVGGTPLLRIRQLLEYEEIIKPDFSWRKPDPNEDSSNNWNIGKDINEILREDPNSCDVTCPLNLNKDSAIVETGEDWAELAVVTFLNMCTEKELDMEQSVRLCNTIVFGMGPTDDRGDGISVDELNSDINLLGIRNSTSDEKFFPRFDLSKISFGRSKFGKRLMEPNGSLRRMFVKRYRAVFDKFQYWKGVPTNVS</sequence>
<reference evidence="6 7" key="1">
    <citation type="journal article" date="2018" name="Sci. Rep.">
        <title>Comparative analysis of the Pocillopora damicornis genome highlights role of immune system in coral evolution.</title>
        <authorList>
            <person name="Cunning R."/>
            <person name="Bay R.A."/>
            <person name="Gillette P."/>
            <person name="Baker A.C."/>
            <person name="Traylor-Knowles N."/>
        </authorList>
    </citation>
    <scope>NUCLEOTIDE SEQUENCE [LARGE SCALE GENOMIC DNA]</scope>
    <source>
        <strain evidence="6">RSMAS</strain>
        <tissue evidence="6">Whole animal</tissue>
    </source>
</reference>
<name>A0A3M6UB76_POCDA</name>
<comment type="caution">
    <text evidence="6">The sequence shown here is derived from an EMBL/GenBank/DDBJ whole genome shotgun (WGS) entry which is preliminary data.</text>
</comment>
<dbReference type="FunFam" id="3.40.50.720:FF:000447">
    <property type="entry name" value="NADP dependent oxidoreductase domain containing 1"/>
    <property type="match status" value="1"/>
</dbReference>
<evidence type="ECO:0000256" key="3">
    <source>
        <dbReference type="ARBA" id="ARBA00054560"/>
    </source>
</evidence>
<organism evidence="6 7">
    <name type="scientific">Pocillopora damicornis</name>
    <name type="common">Cauliflower coral</name>
    <name type="synonym">Millepora damicornis</name>
    <dbReference type="NCBI Taxonomy" id="46731"/>
    <lineage>
        <taxon>Eukaryota</taxon>
        <taxon>Metazoa</taxon>
        <taxon>Cnidaria</taxon>
        <taxon>Anthozoa</taxon>
        <taxon>Hexacorallia</taxon>
        <taxon>Scleractinia</taxon>
        <taxon>Astrocoeniina</taxon>
        <taxon>Pocilloporidae</taxon>
        <taxon>Pocillopora</taxon>
    </lineage>
</organism>
<keyword evidence="2" id="KW-0560">Oxidoreductase</keyword>
<evidence type="ECO:0000313" key="7">
    <source>
        <dbReference type="Proteomes" id="UP000275408"/>
    </source>
</evidence>
<dbReference type="AlphaFoldDB" id="A0A3M6UB76"/>
<gene>
    <name evidence="6" type="ORF">pdam_00003146</name>
</gene>
<dbReference type="STRING" id="46731.A0A3M6UB76"/>
<evidence type="ECO:0000256" key="4">
    <source>
        <dbReference type="ARBA" id="ARBA00072230"/>
    </source>
</evidence>
<dbReference type="GO" id="GO:0004735">
    <property type="term" value="F:pyrroline-5-carboxylate reductase activity"/>
    <property type="evidence" value="ECO:0007669"/>
    <property type="project" value="TreeGrafter"/>
</dbReference>
<dbReference type="PANTHER" id="PTHR11645:SF58">
    <property type="entry name" value="NADP-DEPENDENT OXIDOREDUCTASE DOMAIN-CONTAINING PROTEIN 1"/>
    <property type="match status" value="1"/>
</dbReference>
<dbReference type="SUPFAM" id="SSF51735">
    <property type="entry name" value="NAD(P)-binding Rossmann-fold domains"/>
    <property type="match status" value="1"/>
</dbReference>
<proteinExistence type="inferred from homology"/>
<protein>
    <recommendedName>
        <fullName evidence="4">NADP-dependent oxidoreductase domain-containing protein 1</fullName>
    </recommendedName>
</protein>
<evidence type="ECO:0000256" key="1">
    <source>
        <dbReference type="ARBA" id="ARBA00005525"/>
    </source>
</evidence>
<evidence type="ECO:0000259" key="5">
    <source>
        <dbReference type="Pfam" id="PF03807"/>
    </source>
</evidence>
<dbReference type="PANTHER" id="PTHR11645">
    <property type="entry name" value="PYRROLINE-5-CARBOXYLATE REDUCTASE"/>
    <property type="match status" value="1"/>
</dbReference>
<dbReference type="OrthoDB" id="195672at2759"/>
<comment type="function">
    <text evidence="3">Probable oxidoreductase.</text>
</comment>
<dbReference type="GO" id="GO:0055129">
    <property type="term" value="P:L-proline biosynthetic process"/>
    <property type="evidence" value="ECO:0007669"/>
    <property type="project" value="TreeGrafter"/>
</dbReference>
<dbReference type="InterPro" id="IPR036291">
    <property type="entry name" value="NAD(P)-bd_dom_sf"/>
</dbReference>